<dbReference type="InterPro" id="IPR050199">
    <property type="entry name" value="IgHV"/>
</dbReference>
<reference evidence="5" key="1">
    <citation type="submission" date="2023-06" db="EMBL/GenBank/DDBJ databases">
        <title>Reference genome for the Northern bat (Eptesicus nilssonii), a most northern bat species.</title>
        <authorList>
            <person name="Laine V.N."/>
            <person name="Pulliainen A.T."/>
            <person name="Lilley T.M."/>
        </authorList>
    </citation>
    <scope>NUCLEOTIDE SEQUENCE</scope>
    <source>
        <strain evidence="5">BLF_Eptnil</strain>
        <tissue evidence="5">Kidney</tissue>
    </source>
</reference>
<dbReference type="GO" id="GO:0002250">
    <property type="term" value="P:adaptive immune response"/>
    <property type="evidence" value="ECO:0007669"/>
    <property type="project" value="UniProtKB-KW"/>
</dbReference>
<evidence type="ECO:0000259" key="4">
    <source>
        <dbReference type="PROSITE" id="PS50835"/>
    </source>
</evidence>
<dbReference type="EMBL" id="JAULJE010000024">
    <property type="protein sequence ID" value="KAK1328150.1"/>
    <property type="molecule type" value="Genomic_DNA"/>
</dbReference>
<evidence type="ECO:0000313" key="6">
    <source>
        <dbReference type="Proteomes" id="UP001177744"/>
    </source>
</evidence>
<dbReference type="GO" id="GO:0005576">
    <property type="term" value="C:extracellular region"/>
    <property type="evidence" value="ECO:0007669"/>
    <property type="project" value="UniProtKB-ARBA"/>
</dbReference>
<evidence type="ECO:0000256" key="2">
    <source>
        <dbReference type="ARBA" id="ARBA00023130"/>
    </source>
</evidence>
<dbReference type="SUPFAM" id="SSF48726">
    <property type="entry name" value="Immunoglobulin"/>
    <property type="match status" value="1"/>
</dbReference>
<accession>A0AA40HBE6</accession>
<organism evidence="5 6">
    <name type="scientific">Cnephaeus nilssonii</name>
    <name type="common">Northern bat</name>
    <name type="synonym">Eptesicus nilssonii</name>
    <dbReference type="NCBI Taxonomy" id="3371016"/>
    <lineage>
        <taxon>Eukaryota</taxon>
        <taxon>Metazoa</taxon>
        <taxon>Chordata</taxon>
        <taxon>Craniata</taxon>
        <taxon>Vertebrata</taxon>
        <taxon>Euteleostomi</taxon>
        <taxon>Mammalia</taxon>
        <taxon>Eutheria</taxon>
        <taxon>Laurasiatheria</taxon>
        <taxon>Chiroptera</taxon>
        <taxon>Yangochiroptera</taxon>
        <taxon>Vespertilionidae</taxon>
        <taxon>Cnephaeus</taxon>
    </lineage>
</organism>
<keyword evidence="1" id="KW-0391">Immunity</keyword>
<evidence type="ECO:0000256" key="1">
    <source>
        <dbReference type="ARBA" id="ARBA00022859"/>
    </source>
</evidence>
<evidence type="ECO:0000313" key="5">
    <source>
        <dbReference type="EMBL" id="KAK1328150.1"/>
    </source>
</evidence>
<protein>
    <recommendedName>
        <fullName evidence="4">Ig-like domain-containing protein</fullName>
    </recommendedName>
</protein>
<gene>
    <name evidence="5" type="ORF">QTO34_012573</name>
</gene>
<comment type="caution">
    <text evidence="5">The sequence shown here is derived from an EMBL/GenBank/DDBJ whole genome shotgun (WGS) entry which is preliminary data.</text>
</comment>
<dbReference type="Proteomes" id="UP001177744">
    <property type="component" value="Unassembled WGS sequence"/>
</dbReference>
<dbReference type="InterPro" id="IPR013106">
    <property type="entry name" value="Ig_V-set"/>
</dbReference>
<proteinExistence type="predicted"/>
<dbReference type="InterPro" id="IPR013783">
    <property type="entry name" value="Ig-like_fold"/>
</dbReference>
<dbReference type="PANTHER" id="PTHR23266">
    <property type="entry name" value="IMMUNOGLOBULIN HEAVY CHAIN"/>
    <property type="match status" value="1"/>
</dbReference>
<feature type="domain" description="Ig-like" evidence="4">
    <location>
        <begin position="41"/>
        <end position="138"/>
    </location>
</feature>
<dbReference type="InterPro" id="IPR007110">
    <property type="entry name" value="Ig-like_dom"/>
</dbReference>
<dbReference type="InterPro" id="IPR036179">
    <property type="entry name" value="Ig-like_dom_sf"/>
</dbReference>
<sequence length="256" mass="28332">MEPPGASELQSIMVDMPVATGVRGQSGKGWCLVTYYVANVPVIRAPVHREHCVQCDVQLVESVGGLVPPGGSLRLSCAANGFTFSDYYKNWIRQAPGKGLEWVSELWGRFTITRDNDKNTLYLHMRSMRAKDTTMYYCARDIASKIRVFPLCSDKHGQEAAAHKTSRPRMNHCDFTTVTSPTVTTTVTQVIPITGESGLFYELISITTKTGLGYCPRPVATPAKILLLCPQTCRPWDIHLQTSRTCSFITKAPLSV</sequence>
<dbReference type="SMART" id="SM00406">
    <property type="entry name" value="IGv"/>
    <property type="match status" value="1"/>
</dbReference>
<name>A0AA40HBE6_CNENI</name>
<keyword evidence="2" id="KW-1064">Adaptive immunity</keyword>
<keyword evidence="3" id="KW-1280">Immunoglobulin</keyword>
<dbReference type="GO" id="GO:0019814">
    <property type="term" value="C:immunoglobulin complex"/>
    <property type="evidence" value="ECO:0007669"/>
    <property type="project" value="UniProtKB-KW"/>
</dbReference>
<evidence type="ECO:0000256" key="3">
    <source>
        <dbReference type="ARBA" id="ARBA00043265"/>
    </source>
</evidence>
<dbReference type="PROSITE" id="PS50835">
    <property type="entry name" value="IG_LIKE"/>
    <property type="match status" value="1"/>
</dbReference>
<dbReference type="Gene3D" id="2.60.40.10">
    <property type="entry name" value="Immunoglobulins"/>
    <property type="match status" value="1"/>
</dbReference>
<dbReference type="AlphaFoldDB" id="A0AA40HBE6"/>
<keyword evidence="6" id="KW-1185">Reference proteome</keyword>